<dbReference type="RefSeq" id="WP_033674612.1">
    <property type="nucleotide sequence ID" value="NZ_JOTM01000008.1"/>
</dbReference>
<evidence type="ECO:0000313" key="2">
    <source>
        <dbReference type="Proteomes" id="UP000027778"/>
    </source>
</evidence>
<keyword evidence="2" id="KW-1185">Reference proteome</keyword>
<dbReference type="eggNOG" id="ENOG5033ACD">
    <property type="taxonomic scope" value="Bacteria"/>
</dbReference>
<sequence>MKAAVKHNISDFKDYLKSNEIYMEENVDENDGSVFFAVNLDTESGAKIRLIAAFHNEHPTVDMYCFNVVRLHDSTPKDEVLRLINELNIAYRFAKFTINDRNSIDISTSLAFSEPNFNPALVFEHTLQLYQIANKEYENLMKVIVA</sequence>
<name>A0A073KCI8_9BACI</name>
<accession>A0A073KCI8</accession>
<protein>
    <submittedName>
        <fullName evidence="1">Uncharacterized protein</fullName>
    </submittedName>
</protein>
<proteinExistence type="predicted"/>
<dbReference type="Proteomes" id="UP000027778">
    <property type="component" value="Unassembled WGS sequence"/>
</dbReference>
<dbReference type="EMBL" id="JOTM01000008">
    <property type="protein sequence ID" value="KEK24246.1"/>
    <property type="molecule type" value="Genomic_DNA"/>
</dbReference>
<dbReference type="AlphaFoldDB" id="A0A073KCI8"/>
<evidence type="ECO:0000313" key="1">
    <source>
        <dbReference type="EMBL" id="KEK24246.1"/>
    </source>
</evidence>
<organism evidence="1 2">
    <name type="scientific">Bacillus gaemokensis</name>
    <dbReference type="NCBI Taxonomy" id="574375"/>
    <lineage>
        <taxon>Bacteria</taxon>
        <taxon>Bacillati</taxon>
        <taxon>Bacillota</taxon>
        <taxon>Bacilli</taxon>
        <taxon>Bacillales</taxon>
        <taxon>Bacillaceae</taxon>
        <taxon>Bacillus</taxon>
        <taxon>Bacillus cereus group</taxon>
    </lineage>
</organism>
<comment type="caution">
    <text evidence="1">The sequence shown here is derived from an EMBL/GenBank/DDBJ whole genome shotgun (WGS) entry which is preliminary data.</text>
</comment>
<dbReference type="OrthoDB" id="1952547at2"/>
<reference evidence="1 2" key="1">
    <citation type="submission" date="2014-06" db="EMBL/GenBank/DDBJ databases">
        <title>Draft genome sequence of Bacillus gaemokensis JCM 15801 (MCCC 1A00707).</title>
        <authorList>
            <person name="Lai Q."/>
            <person name="Liu Y."/>
            <person name="Shao Z."/>
        </authorList>
    </citation>
    <scope>NUCLEOTIDE SEQUENCE [LARGE SCALE GENOMIC DNA]</scope>
    <source>
        <strain evidence="1 2">JCM 15801</strain>
    </source>
</reference>
<gene>
    <name evidence="1" type="ORF">BAGA_28135</name>
</gene>